<sequence length="240" mass="26467">MEGFERHMAEQRERARAGATFGADRTKIPAVREPRVGGVKFLGYESLVSHTVAVGMLSGGEVVGEVTEGDEVEIALVETPFYPEGGGQVGDAGEIVGPEGKIIVHDTQRVMPDLIMHFGKVVQGKIALGQPIDAYVDPVRERIPRGTIPPRICFHAPCARLRFDFSHVEPVTPEEMRQIQFLVNEKIRHNATVMKSEDRYSNAIERGALAFFGDKYEDTVRLIEIANGATFSFEVCGVRT</sequence>
<evidence type="ECO:0000256" key="3">
    <source>
        <dbReference type="ARBA" id="ARBA00022598"/>
    </source>
</evidence>
<dbReference type="Pfam" id="PF01411">
    <property type="entry name" value="tRNA-synt_2c"/>
    <property type="match status" value="1"/>
</dbReference>
<dbReference type="Gene3D" id="3.30.980.10">
    <property type="entry name" value="Threonyl-trna Synthetase, Chain A, domain 2"/>
    <property type="match status" value="1"/>
</dbReference>
<dbReference type="GO" id="GO:0006419">
    <property type="term" value="P:alanyl-tRNA aminoacylation"/>
    <property type="evidence" value="ECO:0007669"/>
    <property type="project" value="InterPro"/>
</dbReference>
<evidence type="ECO:0000256" key="8">
    <source>
        <dbReference type="ARBA" id="ARBA00023146"/>
    </source>
</evidence>
<dbReference type="GO" id="GO:0005829">
    <property type="term" value="C:cytosol"/>
    <property type="evidence" value="ECO:0007669"/>
    <property type="project" value="TreeGrafter"/>
</dbReference>
<dbReference type="Proteomes" id="UP001174909">
    <property type="component" value="Unassembled WGS sequence"/>
</dbReference>
<keyword evidence="4" id="KW-0547">Nucleotide-binding</keyword>
<dbReference type="Gene3D" id="3.30.54.20">
    <property type="match status" value="1"/>
</dbReference>
<protein>
    <submittedName>
        <fullName evidence="10">Alanine--tRNA ligase</fullName>
    </submittedName>
</protein>
<evidence type="ECO:0000256" key="2">
    <source>
        <dbReference type="ARBA" id="ARBA00022555"/>
    </source>
</evidence>
<evidence type="ECO:0000256" key="7">
    <source>
        <dbReference type="ARBA" id="ARBA00022917"/>
    </source>
</evidence>
<evidence type="ECO:0000256" key="1">
    <source>
        <dbReference type="ARBA" id="ARBA00008226"/>
    </source>
</evidence>
<keyword evidence="8" id="KW-0030">Aminoacyl-tRNA synthetase</keyword>
<evidence type="ECO:0000259" key="9">
    <source>
        <dbReference type="PROSITE" id="PS50860"/>
    </source>
</evidence>
<keyword evidence="3 10" id="KW-0436">Ligase</keyword>
<dbReference type="EMBL" id="CASHTH010001343">
    <property type="protein sequence ID" value="CAI8014147.1"/>
    <property type="molecule type" value="Genomic_DNA"/>
</dbReference>
<name>A0AA35RQ06_GEOBA</name>
<comment type="similarity">
    <text evidence="1">Belongs to the class-II aminoacyl-tRNA synthetase family.</text>
</comment>
<keyword evidence="2" id="KW-0820">tRNA-binding</keyword>
<evidence type="ECO:0000256" key="4">
    <source>
        <dbReference type="ARBA" id="ARBA00022741"/>
    </source>
</evidence>
<keyword evidence="5" id="KW-0067">ATP-binding</keyword>
<dbReference type="SUPFAM" id="SSF55186">
    <property type="entry name" value="ThrRS/AlaRS common domain"/>
    <property type="match status" value="1"/>
</dbReference>
<dbReference type="PANTHER" id="PTHR11777:SF9">
    <property type="entry name" value="ALANINE--TRNA LIGASE, CYTOPLASMIC"/>
    <property type="match status" value="1"/>
</dbReference>
<gene>
    <name evidence="10" type="ORF">GBAR_LOCUS8873</name>
</gene>
<dbReference type="GO" id="GO:0002161">
    <property type="term" value="F:aminoacyl-tRNA deacylase activity"/>
    <property type="evidence" value="ECO:0007669"/>
    <property type="project" value="TreeGrafter"/>
</dbReference>
<dbReference type="SUPFAM" id="SSF50447">
    <property type="entry name" value="Translation proteins"/>
    <property type="match status" value="1"/>
</dbReference>
<evidence type="ECO:0000256" key="5">
    <source>
        <dbReference type="ARBA" id="ARBA00022840"/>
    </source>
</evidence>
<dbReference type="InterPro" id="IPR018165">
    <property type="entry name" value="Ala-tRNA-synth_IIc_core"/>
</dbReference>
<dbReference type="InterPro" id="IPR050058">
    <property type="entry name" value="Ala-tRNA_ligase"/>
</dbReference>
<dbReference type="Gene3D" id="2.40.30.130">
    <property type="match status" value="1"/>
</dbReference>
<dbReference type="InterPro" id="IPR009000">
    <property type="entry name" value="Transl_B-barrel_sf"/>
</dbReference>
<accession>A0AA35RQ06</accession>
<evidence type="ECO:0000256" key="6">
    <source>
        <dbReference type="ARBA" id="ARBA00022884"/>
    </source>
</evidence>
<dbReference type="PROSITE" id="PS50860">
    <property type="entry name" value="AA_TRNA_LIGASE_II_ALA"/>
    <property type="match status" value="1"/>
</dbReference>
<dbReference type="GO" id="GO:0004813">
    <property type="term" value="F:alanine-tRNA ligase activity"/>
    <property type="evidence" value="ECO:0007669"/>
    <property type="project" value="InterPro"/>
</dbReference>
<comment type="caution">
    <text evidence="10">The sequence shown here is derived from an EMBL/GenBank/DDBJ whole genome shotgun (WGS) entry which is preliminary data.</text>
</comment>
<keyword evidence="6" id="KW-0694">RNA-binding</keyword>
<proteinExistence type="inferred from homology"/>
<dbReference type="GO" id="GO:0005524">
    <property type="term" value="F:ATP binding"/>
    <property type="evidence" value="ECO:0007669"/>
    <property type="project" value="UniProtKB-KW"/>
</dbReference>
<dbReference type="PANTHER" id="PTHR11777">
    <property type="entry name" value="ALANYL-TRNA SYNTHETASE"/>
    <property type="match status" value="1"/>
</dbReference>
<evidence type="ECO:0000313" key="11">
    <source>
        <dbReference type="Proteomes" id="UP001174909"/>
    </source>
</evidence>
<dbReference type="InterPro" id="IPR018163">
    <property type="entry name" value="Thr/Ala-tRNA-synth_IIc_edit"/>
</dbReference>
<dbReference type="InterPro" id="IPR018164">
    <property type="entry name" value="Ala-tRNA-synth_IIc_N"/>
</dbReference>
<organism evidence="10 11">
    <name type="scientific">Geodia barretti</name>
    <name type="common">Barrett's horny sponge</name>
    <dbReference type="NCBI Taxonomy" id="519541"/>
    <lineage>
        <taxon>Eukaryota</taxon>
        <taxon>Metazoa</taxon>
        <taxon>Porifera</taxon>
        <taxon>Demospongiae</taxon>
        <taxon>Heteroscleromorpha</taxon>
        <taxon>Tetractinellida</taxon>
        <taxon>Astrophorina</taxon>
        <taxon>Geodiidae</taxon>
        <taxon>Geodia</taxon>
    </lineage>
</organism>
<feature type="domain" description="Alanyl-transfer RNA synthetases family profile" evidence="9">
    <location>
        <begin position="1"/>
        <end position="237"/>
    </location>
</feature>
<dbReference type="AlphaFoldDB" id="A0AA35RQ06"/>
<keyword evidence="11" id="KW-1185">Reference proteome</keyword>
<evidence type="ECO:0000313" key="10">
    <source>
        <dbReference type="EMBL" id="CAI8014147.1"/>
    </source>
</evidence>
<keyword evidence="7" id="KW-0648">Protein biosynthesis</keyword>
<dbReference type="GO" id="GO:0000049">
    <property type="term" value="F:tRNA binding"/>
    <property type="evidence" value="ECO:0007669"/>
    <property type="project" value="UniProtKB-KW"/>
</dbReference>
<reference evidence="10" key="1">
    <citation type="submission" date="2023-03" db="EMBL/GenBank/DDBJ databases">
        <authorList>
            <person name="Steffen K."/>
            <person name="Cardenas P."/>
        </authorList>
    </citation>
    <scope>NUCLEOTIDE SEQUENCE</scope>
</reference>